<evidence type="ECO:0000256" key="3">
    <source>
        <dbReference type="ARBA" id="ARBA00022679"/>
    </source>
</evidence>
<name>A0A9D8KDR1_9DELT</name>
<dbReference type="GO" id="GO:0032259">
    <property type="term" value="P:methylation"/>
    <property type="evidence" value="ECO:0007669"/>
    <property type="project" value="UniProtKB-KW"/>
</dbReference>
<comment type="caution">
    <text evidence="5">The sequence shown here is derived from an EMBL/GenBank/DDBJ whole genome shotgun (WGS) entry which is preliminary data.</text>
</comment>
<dbReference type="Pfam" id="PF08241">
    <property type="entry name" value="Methyltransf_11"/>
    <property type="match status" value="1"/>
</dbReference>
<dbReference type="GO" id="GO:0008757">
    <property type="term" value="F:S-adenosylmethionine-dependent methyltransferase activity"/>
    <property type="evidence" value="ECO:0007669"/>
    <property type="project" value="InterPro"/>
</dbReference>
<proteinExistence type="inferred from homology"/>
<reference evidence="5" key="2">
    <citation type="submission" date="2021-01" db="EMBL/GenBank/DDBJ databases">
        <authorList>
            <person name="Hahn C.R."/>
            <person name="Youssef N.H."/>
            <person name="Elshahed M."/>
        </authorList>
    </citation>
    <scope>NUCLEOTIDE SEQUENCE</scope>
    <source>
        <strain evidence="5">Zod_Metabat.24</strain>
    </source>
</reference>
<keyword evidence="3" id="KW-0808">Transferase</keyword>
<feature type="domain" description="Methyltransferase type 11" evidence="4">
    <location>
        <begin position="41"/>
        <end position="123"/>
    </location>
</feature>
<dbReference type="AlphaFoldDB" id="A0A9D8KDR1"/>
<dbReference type="EMBL" id="JAFGIX010000018">
    <property type="protein sequence ID" value="MBN1572263.1"/>
    <property type="molecule type" value="Genomic_DNA"/>
</dbReference>
<dbReference type="InterPro" id="IPR051052">
    <property type="entry name" value="Diverse_substrate_MTase"/>
</dbReference>
<evidence type="ECO:0000313" key="5">
    <source>
        <dbReference type="EMBL" id="MBN1572263.1"/>
    </source>
</evidence>
<evidence type="ECO:0000259" key="4">
    <source>
        <dbReference type="Pfam" id="PF08241"/>
    </source>
</evidence>
<accession>A0A9D8KDR1</accession>
<dbReference type="PANTHER" id="PTHR44942">
    <property type="entry name" value="METHYLTRANSF_11 DOMAIN-CONTAINING PROTEIN"/>
    <property type="match status" value="1"/>
</dbReference>
<comment type="similarity">
    <text evidence="1">Belongs to the methyltransferase superfamily.</text>
</comment>
<dbReference type="SUPFAM" id="SSF53335">
    <property type="entry name" value="S-adenosyl-L-methionine-dependent methyltransferases"/>
    <property type="match status" value="1"/>
</dbReference>
<evidence type="ECO:0000256" key="2">
    <source>
        <dbReference type="ARBA" id="ARBA00022603"/>
    </source>
</evidence>
<dbReference type="Proteomes" id="UP000809273">
    <property type="component" value="Unassembled WGS sequence"/>
</dbReference>
<dbReference type="Gene3D" id="3.40.50.150">
    <property type="entry name" value="Vaccinia Virus protein VP39"/>
    <property type="match status" value="1"/>
</dbReference>
<sequence length="259" mass="28951">MINPVYDEIGKVYSKYRRADPRFVDAVVRLLDLPAGSIVADIGAGTGNYSRALGDCGLSVAAVEPSPVMCDQAAPHKNVRWIMGAAENIPINNNAVDGVIAIFSLHHFNDPGRGIEEMARVCRGPILLYTFDPREIERPWIGDYFPSIWDGSYNLFPSIEDTCNSIRGITNGEVTAHRFDLPQDFSDFCLMAGWRRPHIYLDSEVRACMSGFALADQEEVEDGILTLRGDLESGRWEEKYGRLNSIDSYDCGYRFILSK</sequence>
<dbReference type="CDD" id="cd02440">
    <property type="entry name" value="AdoMet_MTases"/>
    <property type="match status" value="1"/>
</dbReference>
<organism evidence="5 6">
    <name type="scientific">Candidatus Zymogenus saltonus</name>
    <dbReference type="NCBI Taxonomy" id="2844893"/>
    <lineage>
        <taxon>Bacteria</taxon>
        <taxon>Deltaproteobacteria</taxon>
        <taxon>Candidatus Zymogenia</taxon>
        <taxon>Candidatus Zymogeniales</taxon>
        <taxon>Candidatus Zymogenaceae</taxon>
        <taxon>Candidatus Zymogenus</taxon>
    </lineage>
</organism>
<evidence type="ECO:0000256" key="1">
    <source>
        <dbReference type="ARBA" id="ARBA00008361"/>
    </source>
</evidence>
<dbReference type="InterPro" id="IPR029063">
    <property type="entry name" value="SAM-dependent_MTases_sf"/>
</dbReference>
<protein>
    <submittedName>
        <fullName evidence="5">Class I SAM-dependent methyltransferase</fullName>
    </submittedName>
</protein>
<reference evidence="5" key="1">
    <citation type="journal article" date="2021" name="Environ. Microbiol.">
        <title>Genomic characterization of three novel Desulfobacterota classes expand the metabolic and phylogenetic diversity of the phylum.</title>
        <authorList>
            <person name="Murphy C.L."/>
            <person name="Biggerstaff J."/>
            <person name="Eichhorn A."/>
            <person name="Ewing E."/>
            <person name="Shahan R."/>
            <person name="Soriano D."/>
            <person name="Stewart S."/>
            <person name="VanMol K."/>
            <person name="Walker R."/>
            <person name="Walters P."/>
            <person name="Elshahed M.S."/>
            <person name="Youssef N.H."/>
        </authorList>
    </citation>
    <scope>NUCLEOTIDE SEQUENCE</scope>
    <source>
        <strain evidence="5">Zod_Metabat.24</strain>
    </source>
</reference>
<gene>
    <name evidence="5" type="ORF">JW984_03600</name>
</gene>
<dbReference type="InterPro" id="IPR013216">
    <property type="entry name" value="Methyltransf_11"/>
</dbReference>
<keyword evidence="2 5" id="KW-0489">Methyltransferase</keyword>
<dbReference type="PANTHER" id="PTHR44942:SF4">
    <property type="entry name" value="METHYLTRANSFERASE TYPE 11 DOMAIN-CONTAINING PROTEIN"/>
    <property type="match status" value="1"/>
</dbReference>
<evidence type="ECO:0000313" key="6">
    <source>
        <dbReference type="Proteomes" id="UP000809273"/>
    </source>
</evidence>